<comment type="caution">
    <text evidence="2">The sequence shown here is derived from an EMBL/GenBank/DDBJ whole genome shotgun (WGS) entry which is preliminary data.</text>
</comment>
<feature type="region of interest" description="Disordered" evidence="1">
    <location>
        <begin position="411"/>
        <end position="463"/>
    </location>
</feature>
<feature type="compositionally biased region" description="Basic residues" evidence="1">
    <location>
        <begin position="378"/>
        <end position="390"/>
    </location>
</feature>
<dbReference type="AlphaFoldDB" id="A0A1R1PGQ6"/>
<feature type="compositionally biased region" description="Low complexity" evidence="1">
    <location>
        <begin position="253"/>
        <end position="268"/>
    </location>
</feature>
<feature type="compositionally biased region" description="Low complexity" evidence="1">
    <location>
        <begin position="106"/>
        <end position="120"/>
    </location>
</feature>
<dbReference type="Proteomes" id="UP000188320">
    <property type="component" value="Unassembled WGS sequence"/>
</dbReference>
<feature type="region of interest" description="Disordered" evidence="1">
    <location>
        <begin position="493"/>
        <end position="541"/>
    </location>
</feature>
<accession>A0A1R1PGQ6</accession>
<dbReference type="OrthoDB" id="2275718at2759"/>
<protein>
    <submittedName>
        <fullName evidence="2">Uncharacterized protein</fullName>
    </submittedName>
</protein>
<feature type="compositionally biased region" description="Low complexity" evidence="1">
    <location>
        <begin position="530"/>
        <end position="541"/>
    </location>
</feature>
<dbReference type="GO" id="GO:0003729">
    <property type="term" value="F:mRNA binding"/>
    <property type="evidence" value="ECO:0007669"/>
    <property type="project" value="TreeGrafter"/>
</dbReference>
<name>A0A1R1PGQ6_ZANCU</name>
<feature type="compositionally biased region" description="Low complexity" evidence="1">
    <location>
        <begin position="448"/>
        <end position="463"/>
    </location>
</feature>
<feature type="compositionally biased region" description="Low complexity" evidence="1">
    <location>
        <begin position="210"/>
        <end position="236"/>
    </location>
</feature>
<evidence type="ECO:0000313" key="2">
    <source>
        <dbReference type="EMBL" id="OMH80161.1"/>
    </source>
</evidence>
<evidence type="ECO:0000256" key="1">
    <source>
        <dbReference type="SAM" id="MobiDB-lite"/>
    </source>
</evidence>
<dbReference type="PANTHER" id="PTHR12854:SF7">
    <property type="entry name" value="ATAXIN-2 HOMOLOG"/>
    <property type="match status" value="1"/>
</dbReference>
<keyword evidence="3" id="KW-1185">Reference proteome</keyword>
<feature type="region of interest" description="Disordered" evidence="1">
    <location>
        <begin position="210"/>
        <end position="268"/>
    </location>
</feature>
<feature type="compositionally biased region" description="Pro residues" evidence="1">
    <location>
        <begin position="496"/>
        <end position="519"/>
    </location>
</feature>
<dbReference type="EMBL" id="LSSK01001288">
    <property type="protein sequence ID" value="OMH80161.1"/>
    <property type="molecule type" value="Genomic_DNA"/>
</dbReference>
<gene>
    <name evidence="2" type="ORF">AX774_g6411</name>
</gene>
<feature type="compositionally biased region" description="Pro residues" evidence="1">
    <location>
        <begin position="426"/>
        <end position="435"/>
    </location>
</feature>
<feature type="compositionally biased region" description="Pro residues" evidence="1">
    <location>
        <begin position="237"/>
        <end position="252"/>
    </location>
</feature>
<reference evidence="3" key="1">
    <citation type="submission" date="2017-01" db="EMBL/GenBank/DDBJ databases">
        <authorList>
            <person name="Wang Y."/>
            <person name="White M."/>
            <person name="Kvist S."/>
            <person name="Moncalvo J.-M."/>
        </authorList>
    </citation>
    <scope>NUCLEOTIDE SEQUENCE [LARGE SCALE GENOMIC DNA]</scope>
    <source>
        <strain evidence="3">COL-18-3</strain>
    </source>
</reference>
<feature type="region of interest" description="Disordered" evidence="1">
    <location>
        <begin position="370"/>
        <end position="390"/>
    </location>
</feature>
<proteinExistence type="predicted"/>
<dbReference type="InterPro" id="IPR045117">
    <property type="entry name" value="ATXN2-like"/>
</dbReference>
<sequence length="541" mass="59226">EEDMDEEDRYGAVLRVEEKVKAGKYVPPYLRGKAEVGVKTGEEAQPNNVDLAANTNTNTNTNNNTNQTQKNEILSTEMALNALAKLNIKTIEPRISVNPISTTTAATLSSKSTTPTTSSSNRQPDKSVLSGRYKLEIEKLQAQGVLKVQRDLTKQISIAREDIKQQKRQAMRGHMEDLVRFSNSFVLNTPMPEHIKDIVEPKLVGLQQSPTNTALQTSTPTSTTTPTTTSTTANATSPPPPPPPAPSSPLPLPSSSSSVSISSKLNSNAPSFVPNPKAAVFVPKSIAKPVKPSRFFSTKPQVHSSPSYNILDFSNKPHLSSDPSSCPPTWPGSSSPFLRNVLNLVSSSIPYSLSNKPTVYNYIPNPYQSIAPPPPPHPHPHPHPHAHPHPHLPYPHVLLVDYNYPIPSYPSSDPQFSDPSYSAYPHPDPSTPDPADPSTILYPYPQFSTPSSDSPSIPPLTTLPSIYPSHQLNINDHPHSPYFPNTPNYTNIPLSHPLPHPPYQPIPPPHPSIPLPLSHPHPHPHPHQPLPQQQQQQQNQS</sequence>
<dbReference type="GO" id="GO:0010494">
    <property type="term" value="C:cytoplasmic stress granule"/>
    <property type="evidence" value="ECO:0007669"/>
    <property type="project" value="TreeGrafter"/>
</dbReference>
<dbReference type="GO" id="GO:0034063">
    <property type="term" value="P:stress granule assembly"/>
    <property type="evidence" value="ECO:0007669"/>
    <property type="project" value="TreeGrafter"/>
</dbReference>
<feature type="region of interest" description="Disordered" evidence="1">
    <location>
        <begin position="106"/>
        <end position="127"/>
    </location>
</feature>
<dbReference type="PANTHER" id="PTHR12854">
    <property type="entry name" value="ATAXIN 2-RELATED"/>
    <property type="match status" value="1"/>
</dbReference>
<feature type="non-terminal residue" evidence="2">
    <location>
        <position position="1"/>
    </location>
</feature>
<feature type="compositionally biased region" description="Polar residues" evidence="1">
    <location>
        <begin position="411"/>
        <end position="420"/>
    </location>
</feature>
<evidence type="ECO:0000313" key="3">
    <source>
        <dbReference type="Proteomes" id="UP000188320"/>
    </source>
</evidence>
<organism evidence="2 3">
    <name type="scientific">Zancudomyces culisetae</name>
    <name type="common">Gut fungus</name>
    <name type="synonym">Smittium culisetae</name>
    <dbReference type="NCBI Taxonomy" id="1213189"/>
    <lineage>
        <taxon>Eukaryota</taxon>
        <taxon>Fungi</taxon>
        <taxon>Fungi incertae sedis</taxon>
        <taxon>Zoopagomycota</taxon>
        <taxon>Kickxellomycotina</taxon>
        <taxon>Harpellomycetes</taxon>
        <taxon>Harpellales</taxon>
        <taxon>Legeriomycetaceae</taxon>
        <taxon>Zancudomyces</taxon>
    </lineage>
</organism>